<dbReference type="SUPFAM" id="SSF110296">
    <property type="entry name" value="Oligoxyloglucan reducing end-specific cellobiohydrolase"/>
    <property type="match status" value="2"/>
</dbReference>
<dbReference type="Gene3D" id="2.60.40.10">
    <property type="entry name" value="Immunoglobulins"/>
    <property type="match status" value="2"/>
</dbReference>
<evidence type="ECO:0000256" key="2">
    <source>
        <dbReference type="ARBA" id="ARBA00022801"/>
    </source>
</evidence>
<protein>
    <submittedName>
        <fullName evidence="10">Xyloglucanase</fullName>
    </submittedName>
</protein>
<organism evidence="10 11">
    <name type="scientific">Paenibacillus terricola</name>
    <dbReference type="NCBI Taxonomy" id="2763503"/>
    <lineage>
        <taxon>Bacteria</taxon>
        <taxon>Bacillati</taxon>
        <taxon>Bacillota</taxon>
        <taxon>Bacilli</taxon>
        <taxon>Bacillales</taxon>
        <taxon>Paenibacillaceae</taxon>
        <taxon>Paenibacillus</taxon>
    </lineage>
</organism>
<evidence type="ECO:0000259" key="9">
    <source>
        <dbReference type="PROSITE" id="PS51172"/>
    </source>
</evidence>
<dbReference type="InterPro" id="IPR005102">
    <property type="entry name" value="Carbo-bd_X2"/>
</dbReference>
<evidence type="ECO:0000313" key="10">
    <source>
        <dbReference type="EMBL" id="MBD3917765.1"/>
    </source>
</evidence>
<sequence>MFKSLLKQAGFVSLVTAILATSFVFSAPQQASAAASEAYNWNNVVTGGGGGYVPGIIFNKKEKDLIYARTDIGGAYRWNKTTNSWDSITDSAGWVDWNKNGVDALATDVVDPNRLYLATGMYTNEWDGNGQIMRSTDRGNTWSVTPLPFKVGGNMPGRGMGERLVIDPNKNSILFYGARSGNGLWKSTDYGATWSKVTTFPNAGTYIQTPGDVYGGDIVGLSWVTFDPSTGTSGNATQTIYVGVADKGTSVYKSTNGGATWSAVAGQPTGYIPHHGELASNGYLYITYSDGAGPYDGTKGDVWKLNTATGAWTNISPVPSSNASDNYFGYGGIAVDAQNPNTLVVAPLNMWWPDSQIYRSRDGGATWSTFWVWGNYPSRTLNYSHDITGAPWLDMGVTASMPDVSPKLGWMMDDIEIDPFNSDRMMYGTGATIYGTTNLTALDTGGKVNLSVMAKGVEETAVLGLISPPSGAPLLSALGDIAGFRHDSLTTPPSKVFTSPHWSTTYGIDYAELSPSYIVRVGMADYKADPSVKSVAISTDGGTNWYKTNSEPSGTTGGGTVAVAADASSIVWSTSDKGVYYSKTGGNSWTASTGVPAGAKVASDRVNPNKIYAYSAGALYLSTNGGASFTQTAATGLPLGGSADLKAVPGIEGDIWFAGGNDNPGPYGLWHSTNSGASFTKLSNVTEADGIGFGKAAPGASYMALYTIAKIDGVRGIFRSNDAGATWVRINDDQHQYGRPTVITGDPRLYGRVYLGTNGRGILYADPTGGTTTPVNSTITPTTASFDKKTANQADIAVTMTLNGNTLSNIKNGSTTLVSGTDYTVSGSAVTIKKSYLAAQAVGTTTLTFNFSAGAAATLAVTVVDTTSTVNNSTITPTTASFDKKTANQADIAVTMTLNGNTLSNIKNGSTTLVSGTDYTVSGSALTIKKSYLAAQAVGTTTLTFNFSAGTAATLTVSVVDTTSTATGSFKVLTFNGTVAASTQSINPRIRILNTGTTALNLADIKVRYYYTSNGTQSQVYAIDWASISSTNITGSFVTMPTAKTNADTYLEIGFTSAAGTLAAGQSVDIQIRFNKSDWSNYTQTDDYSYNSTATAYADSTKATGYTSGVLAWGIEP</sequence>
<dbReference type="Proteomes" id="UP000609346">
    <property type="component" value="Unassembled WGS sequence"/>
</dbReference>
<dbReference type="InterPro" id="IPR008965">
    <property type="entry name" value="CBM2/CBM3_carb-bd_dom_sf"/>
</dbReference>
<keyword evidence="4" id="KW-0119">Carbohydrate metabolism</keyword>
<evidence type="ECO:0000256" key="7">
    <source>
        <dbReference type="ARBA" id="ARBA00037986"/>
    </source>
</evidence>
<evidence type="ECO:0000313" key="11">
    <source>
        <dbReference type="Proteomes" id="UP000609346"/>
    </source>
</evidence>
<dbReference type="Gene3D" id="2.60.40.710">
    <property type="entry name" value="Endoglucanase-like"/>
    <property type="match status" value="1"/>
</dbReference>
<evidence type="ECO:0000256" key="6">
    <source>
        <dbReference type="ARBA" id="ARBA00023326"/>
    </source>
</evidence>
<accession>A0ABR8MP36</accession>
<dbReference type="InterPro" id="IPR015943">
    <property type="entry name" value="WD40/YVTN_repeat-like_dom_sf"/>
</dbReference>
<dbReference type="Gene3D" id="2.130.10.10">
    <property type="entry name" value="YVTN repeat-like/Quinoprotein amine dehydrogenase"/>
    <property type="match status" value="2"/>
</dbReference>
<dbReference type="CDD" id="cd15482">
    <property type="entry name" value="Sialidase_non-viral"/>
    <property type="match status" value="1"/>
</dbReference>
<evidence type="ECO:0000256" key="4">
    <source>
        <dbReference type="ARBA" id="ARBA00023277"/>
    </source>
</evidence>
<keyword evidence="11" id="KW-1185">Reference proteome</keyword>
<feature type="domain" description="CBM3" evidence="9">
    <location>
        <begin position="966"/>
        <end position="1117"/>
    </location>
</feature>
<dbReference type="InterPro" id="IPR052025">
    <property type="entry name" value="Xyloglucanase_GH74"/>
</dbReference>
<dbReference type="PANTHER" id="PTHR43739">
    <property type="entry name" value="XYLOGLUCANASE (EUROFUNG)"/>
    <property type="match status" value="1"/>
</dbReference>
<proteinExistence type="inferred from homology"/>
<dbReference type="PROSITE" id="PS51172">
    <property type="entry name" value="CBM3"/>
    <property type="match status" value="1"/>
</dbReference>
<dbReference type="InterPro" id="IPR013783">
    <property type="entry name" value="Ig-like_fold"/>
</dbReference>
<dbReference type="PANTHER" id="PTHR43739:SF2">
    <property type="entry name" value="OLIGOXYLOGLUCAN-REDUCING END-SPECIFIC XYLOGLUCANASE-RELATED"/>
    <property type="match status" value="1"/>
</dbReference>
<evidence type="ECO:0000256" key="3">
    <source>
        <dbReference type="ARBA" id="ARBA00023001"/>
    </source>
</evidence>
<feature type="signal peptide" evidence="8">
    <location>
        <begin position="1"/>
        <end position="33"/>
    </location>
</feature>
<dbReference type="SUPFAM" id="SSF81296">
    <property type="entry name" value="E set domains"/>
    <property type="match status" value="2"/>
</dbReference>
<keyword evidence="5" id="KW-0326">Glycosidase</keyword>
<dbReference type="SMART" id="SM01067">
    <property type="entry name" value="CBM_3"/>
    <property type="match status" value="1"/>
</dbReference>
<dbReference type="InterPro" id="IPR036966">
    <property type="entry name" value="CBM3_sf"/>
</dbReference>
<reference evidence="10 11" key="1">
    <citation type="submission" date="2020-09" db="EMBL/GenBank/DDBJ databases">
        <title>Paenibacillus sp. strain PR3 16S rRNA gene Genome sequencing and assembly.</title>
        <authorList>
            <person name="Kim J."/>
        </authorList>
    </citation>
    <scope>NUCLEOTIDE SEQUENCE [LARGE SCALE GENOMIC DNA]</scope>
    <source>
        <strain evidence="10 11">PR3</strain>
    </source>
</reference>
<dbReference type="SUPFAM" id="SSF49384">
    <property type="entry name" value="Carbohydrate-binding domain"/>
    <property type="match status" value="1"/>
</dbReference>
<evidence type="ECO:0000256" key="8">
    <source>
        <dbReference type="SAM" id="SignalP"/>
    </source>
</evidence>
<dbReference type="Pfam" id="PF00942">
    <property type="entry name" value="CBM_3"/>
    <property type="match status" value="1"/>
</dbReference>
<name>A0ABR8MP36_9BACL</name>
<evidence type="ECO:0000256" key="1">
    <source>
        <dbReference type="ARBA" id="ARBA00022729"/>
    </source>
</evidence>
<dbReference type="InterPro" id="IPR001956">
    <property type="entry name" value="CBM3"/>
</dbReference>
<comment type="similarity">
    <text evidence="7">Belongs to the glycosyl hydrolase 74 family.</text>
</comment>
<keyword evidence="1 8" id="KW-0732">Signal</keyword>
<feature type="chain" id="PRO_5047211526" evidence="8">
    <location>
        <begin position="34"/>
        <end position="1117"/>
    </location>
</feature>
<dbReference type="EMBL" id="JACXZA010000001">
    <property type="protein sequence ID" value="MBD3917765.1"/>
    <property type="molecule type" value="Genomic_DNA"/>
</dbReference>
<evidence type="ECO:0000256" key="5">
    <source>
        <dbReference type="ARBA" id="ARBA00023295"/>
    </source>
</evidence>
<keyword evidence="6" id="KW-0624">Polysaccharide degradation</keyword>
<keyword evidence="3" id="KW-0136">Cellulose degradation</keyword>
<gene>
    <name evidence="10" type="ORF">H8B09_03300</name>
</gene>
<dbReference type="InterPro" id="IPR014756">
    <property type="entry name" value="Ig_E-set"/>
</dbReference>
<dbReference type="Pfam" id="PF03442">
    <property type="entry name" value="CBM_X2"/>
    <property type="match status" value="2"/>
</dbReference>
<keyword evidence="2" id="KW-0378">Hydrolase</keyword>
<comment type="caution">
    <text evidence="10">The sequence shown here is derived from an EMBL/GenBank/DDBJ whole genome shotgun (WGS) entry which is preliminary data.</text>
</comment>